<evidence type="ECO:0008006" key="4">
    <source>
        <dbReference type="Google" id="ProtNLM"/>
    </source>
</evidence>
<sequence length="160" mass="18543">MAATEPGHLEFRGDDATECETFISAVARQALAIGRQRDDQWVADFAASCFTQNALRWWNSLDEETQGSWRLLRNAMLSRYRPLFHGRDGEEAEKFVRMVRERALDEGKLNDNNWLVTFASTCNNAEADRHHAPINPSKKTNWTKPQLKRLEQYTSKQQEK</sequence>
<keyword evidence="3" id="KW-1185">Reference proteome</keyword>
<evidence type="ECO:0000313" key="2">
    <source>
        <dbReference type="EMBL" id="KIO17310.1"/>
    </source>
</evidence>
<proteinExistence type="predicted"/>
<reference evidence="3" key="2">
    <citation type="submission" date="2015-01" db="EMBL/GenBank/DDBJ databases">
        <title>Evolutionary Origins and Diversification of the Mycorrhizal Mutualists.</title>
        <authorList>
            <consortium name="DOE Joint Genome Institute"/>
            <consortium name="Mycorrhizal Genomics Consortium"/>
            <person name="Kohler A."/>
            <person name="Kuo A."/>
            <person name="Nagy L.G."/>
            <person name="Floudas D."/>
            <person name="Copeland A."/>
            <person name="Barry K.W."/>
            <person name="Cichocki N."/>
            <person name="Veneault-Fourrey C."/>
            <person name="LaButti K."/>
            <person name="Lindquist E.A."/>
            <person name="Lipzen A."/>
            <person name="Lundell T."/>
            <person name="Morin E."/>
            <person name="Murat C."/>
            <person name="Riley R."/>
            <person name="Ohm R."/>
            <person name="Sun H."/>
            <person name="Tunlid A."/>
            <person name="Henrissat B."/>
            <person name="Grigoriev I.V."/>
            <person name="Hibbett D.S."/>
            <person name="Martin F."/>
        </authorList>
    </citation>
    <scope>NUCLEOTIDE SEQUENCE [LARGE SCALE GENOMIC DNA]</scope>
    <source>
        <strain evidence="3">MUT 4182</strain>
    </source>
</reference>
<dbReference type="OrthoDB" id="3224929at2759"/>
<feature type="region of interest" description="Disordered" evidence="1">
    <location>
        <begin position="128"/>
        <end position="160"/>
    </location>
</feature>
<dbReference type="EMBL" id="KN823400">
    <property type="protein sequence ID" value="KIO17310.1"/>
    <property type="molecule type" value="Genomic_DNA"/>
</dbReference>
<name>A0A0C3PRP6_9AGAM</name>
<gene>
    <name evidence="2" type="ORF">M407DRAFT_33030</name>
</gene>
<reference evidence="2 3" key="1">
    <citation type="submission" date="2014-04" db="EMBL/GenBank/DDBJ databases">
        <authorList>
            <consortium name="DOE Joint Genome Institute"/>
            <person name="Kuo A."/>
            <person name="Girlanda M."/>
            <person name="Perotto S."/>
            <person name="Kohler A."/>
            <person name="Nagy L.G."/>
            <person name="Floudas D."/>
            <person name="Copeland A."/>
            <person name="Barry K.W."/>
            <person name="Cichocki N."/>
            <person name="Veneault-Fourrey C."/>
            <person name="LaButti K."/>
            <person name="Lindquist E.A."/>
            <person name="Lipzen A."/>
            <person name="Lundell T."/>
            <person name="Morin E."/>
            <person name="Murat C."/>
            <person name="Sun H."/>
            <person name="Tunlid A."/>
            <person name="Henrissat B."/>
            <person name="Grigoriev I.V."/>
            <person name="Hibbett D.S."/>
            <person name="Martin F."/>
            <person name="Nordberg H.P."/>
            <person name="Cantor M.N."/>
            <person name="Hua S.X."/>
        </authorList>
    </citation>
    <scope>NUCLEOTIDE SEQUENCE [LARGE SCALE GENOMIC DNA]</scope>
    <source>
        <strain evidence="2 3">MUT 4182</strain>
    </source>
</reference>
<evidence type="ECO:0000313" key="3">
    <source>
        <dbReference type="Proteomes" id="UP000054248"/>
    </source>
</evidence>
<evidence type="ECO:0000256" key="1">
    <source>
        <dbReference type="SAM" id="MobiDB-lite"/>
    </source>
</evidence>
<accession>A0A0C3PRP6</accession>
<protein>
    <recommendedName>
        <fullName evidence="4">Retrotransposon gag domain-containing protein</fullName>
    </recommendedName>
</protein>
<dbReference type="HOGENOM" id="CLU_139929_0_0_1"/>
<dbReference type="AlphaFoldDB" id="A0A0C3PRP6"/>
<organism evidence="2 3">
    <name type="scientific">Tulasnella calospora MUT 4182</name>
    <dbReference type="NCBI Taxonomy" id="1051891"/>
    <lineage>
        <taxon>Eukaryota</taxon>
        <taxon>Fungi</taxon>
        <taxon>Dikarya</taxon>
        <taxon>Basidiomycota</taxon>
        <taxon>Agaricomycotina</taxon>
        <taxon>Agaricomycetes</taxon>
        <taxon>Cantharellales</taxon>
        <taxon>Tulasnellaceae</taxon>
        <taxon>Tulasnella</taxon>
    </lineage>
</organism>
<dbReference type="Proteomes" id="UP000054248">
    <property type="component" value="Unassembled WGS sequence"/>
</dbReference>